<sequence>MQEVQGTRTKITDDFVPVGTHSTSGKNYNIGMKGEKYPGHFTDRPEGVWEGQNEINIFPRSLYIAQLMARQKKEILCILIK</sequence>
<protein>
    <submittedName>
        <fullName evidence="1">Uncharacterized protein</fullName>
    </submittedName>
</protein>
<dbReference type="EMBL" id="AQHW01000002">
    <property type="protein sequence ID" value="KKB60437.1"/>
    <property type="molecule type" value="Genomic_DNA"/>
</dbReference>
<reference evidence="1 2" key="1">
    <citation type="submission" date="2013-04" db="EMBL/GenBank/DDBJ databases">
        <title>The Genome Sequence of Parabacteroides gordonii DSM 23371.</title>
        <authorList>
            <consortium name="The Broad Institute Genomics Platform"/>
            <person name="Earl A."/>
            <person name="Ward D."/>
            <person name="Feldgarden M."/>
            <person name="Gevers D."/>
            <person name="Martens E."/>
            <person name="Sakamoto M."/>
            <person name="Benno Y."/>
            <person name="Suzuki N."/>
            <person name="Matsunaga N."/>
            <person name="Koshihara K."/>
            <person name="Seki M."/>
            <person name="Komiya H."/>
            <person name="Walker B."/>
            <person name="Young S."/>
            <person name="Zeng Q."/>
            <person name="Gargeya S."/>
            <person name="Fitzgerald M."/>
            <person name="Haas B."/>
            <person name="Abouelleil A."/>
            <person name="Allen A.W."/>
            <person name="Alvarado L."/>
            <person name="Arachchi H.M."/>
            <person name="Berlin A.M."/>
            <person name="Chapman S.B."/>
            <person name="Gainer-Dewar J."/>
            <person name="Goldberg J."/>
            <person name="Griggs A."/>
            <person name="Gujja S."/>
            <person name="Hansen M."/>
            <person name="Howarth C."/>
            <person name="Imamovic A."/>
            <person name="Ireland A."/>
            <person name="Larimer J."/>
            <person name="McCowan C."/>
            <person name="Murphy C."/>
            <person name="Pearson M."/>
            <person name="Poon T.W."/>
            <person name="Priest M."/>
            <person name="Roberts A."/>
            <person name="Saif S."/>
            <person name="Shea T."/>
            <person name="Sisk P."/>
            <person name="Sykes S."/>
            <person name="Wortman J."/>
            <person name="Nusbaum C."/>
            <person name="Birren B."/>
        </authorList>
    </citation>
    <scope>NUCLEOTIDE SEQUENCE [LARGE SCALE GENOMIC DNA]</scope>
    <source>
        <strain evidence="1 2">MS-1</strain>
    </source>
</reference>
<proteinExistence type="predicted"/>
<evidence type="ECO:0000313" key="1">
    <source>
        <dbReference type="EMBL" id="KKB60437.1"/>
    </source>
</evidence>
<dbReference type="HOGENOM" id="CLU_2570694_0_0_10"/>
<accession>A0A0F5JST3</accession>
<comment type="caution">
    <text evidence="1">The sequence shown here is derived from an EMBL/GenBank/DDBJ whole genome shotgun (WGS) entry which is preliminary data.</text>
</comment>
<evidence type="ECO:0000313" key="2">
    <source>
        <dbReference type="Proteomes" id="UP000033035"/>
    </source>
</evidence>
<dbReference type="Proteomes" id="UP000033035">
    <property type="component" value="Unassembled WGS sequence"/>
</dbReference>
<dbReference type="AlphaFoldDB" id="A0A0F5JST3"/>
<dbReference type="PATRIC" id="fig|1203610.3.peg.335"/>
<dbReference type="RefSeq" id="WP_028730386.1">
    <property type="nucleotide sequence ID" value="NZ_KE386766.1"/>
</dbReference>
<keyword evidence="2" id="KW-1185">Reference proteome</keyword>
<gene>
    <name evidence="1" type="ORF">HMPREF1536_00317</name>
</gene>
<organism evidence="1 2">
    <name type="scientific">Parabacteroides gordonii MS-1 = DSM 23371</name>
    <dbReference type="NCBI Taxonomy" id="1203610"/>
    <lineage>
        <taxon>Bacteria</taxon>
        <taxon>Pseudomonadati</taxon>
        <taxon>Bacteroidota</taxon>
        <taxon>Bacteroidia</taxon>
        <taxon>Bacteroidales</taxon>
        <taxon>Tannerellaceae</taxon>
        <taxon>Parabacteroides</taxon>
    </lineage>
</organism>
<name>A0A0F5JST3_9BACT</name>
<dbReference type="STRING" id="1203610.HMPREF1536_00317"/>